<dbReference type="Proteomes" id="UP000237441">
    <property type="component" value="Unassembled WGS sequence"/>
</dbReference>
<name>A0A2S7XWG6_BEABA</name>
<sequence>MGRPQLVVIASGFLVRYQRRLISLKPEADLTYGFCRSRPLDETASAPRLPGSIGAARQLTRGAAARGQVRPSTGPWARIRRLLGCRL</sequence>
<protein>
    <submittedName>
        <fullName evidence="1">Uncharacterized protein</fullName>
    </submittedName>
</protein>
<accession>A0A2S7XWG6</accession>
<comment type="caution">
    <text evidence="1">The sequence shown here is derived from an EMBL/GenBank/DDBJ whole genome shotgun (WGS) entry which is preliminary data.</text>
</comment>
<dbReference type="EMBL" id="JRHA01000001">
    <property type="protein sequence ID" value="PQK08241.1"/>
    <property type="molecule type" value="Genomic_DNA"/>
</dbReference>
<reference evidence="1 2" key="1">
    <citation type="submission" date="2016-07" db="EMBL/GenBank/DDBJ databases">
        <title>Comparative genomics of the entomopathogenic fungus Beauveria bassiana.</title>
        <authorList>
            <person name="Valero Jimenez C.A."/>
            <person name="Zwaan B.J."/>
            <person name="Van Kan J.A."/>
            <person name="Takken W."/>
            <person name="Debets A.J."/>
            <person name="Schoustra S.E."/>
            <person name="Koenraadt C.J."/>
        </authorList>
    </citation>
    <scope>NUCLEOTIDE SEQUENCE [LARGE SCALE GENOMIC DNA]</scope>
    <source>
        <strain evidence="1 2">ARSEF 8028</strain>
    </source>
</reference>
<gene>
    <name evidence="1" type="ORF">BB8028_0001g03190</name>
</gene>
<evidence type="ECO:0000313" key="2">
    <source>
        <dbReference type="Proteomes" id="UP000237441"/>
    </source>
</evidence>
<evidence type="ECO:0000313" key="1">
    <source>
        <dbReference type="EMBL" id="PQK08241.1"/>
    </source>
</evidence>
<organism evidence="1 2">
    <name type="scientific">Beauveria bassiana</name>
    <name type="common">White muscardine disease fungus</name>
    <name type="synonym">Tritirachium shiotae</name>
    <dbReference type="NCBI Taxonomy" id="176275"/>
    <lineage>
        <taxon>Eukaryota</taxon>
        <taxon>Fungi</taxon>
        <taxon>Dikarya</taxon>
        <taxon>Ascomycota</taxon>
        <taxon>Pezizomycotina</taxon>
        <taxon>Sordariomycetes</taxon>
        <taxon>Hypocreomycetidae</taxon>
        <taxon>Hypocreales</taxon>
        <taxon>Cordycipitaceae</taxon>
        <taxon>Beauveria</taxon>
    </lineage>
</organism>
<dbReference type="AlphaFoldDB" id="A0A2S7XWG6"/>
<proteinExistence type="predicted"/>